<accession>A0A3N4HKB1</accession>
<dbReference type="PANTHER" id="PTHR43591">
    <property type="entry name" value="METHYLTRANSFERASE"/>
    <property type="match status" value="1"/>
</dbReference>
<dbReference type="CDD" id="cd02440">
    <property type="entry name" value="AdoMet_MTases"/>
    <property type="match status" value="1"/>
</dbReference>
<keyword evidence="1" id="KW-0808">Transferase</keyword>
<evidence type="ECO:0000313" key="2">
    <source>
        <dbReference type="Proteomes" id="UP000275078"/>
    </source>
</evidence>
<evidence type="ECO:0000313" key="1">
    <source>
        <dbReference type="EMBL" id="RPA74259.1"/>
    </source>
</evidence>
<dbReference type="STRING" id="1160509.A0A3N4HKB1"/>
<feature type="non-terminal residue" evidence="1">
    <location>
        <position position="292"/>
    </location>
</feature>
<dbReference type="InterPro" id="IPR029063">
    <property type="entry name" value="SAM-dependent_MTases_sf"/>
</dbReference>
<feature type="non-terminal residue" evidence="1">
    <location>
        <position position="1"/>
    </location>
</feature>
<dbReference type="PANTHER" id="PTHR43591:SF24">
    <property type="entry name" value="2-METHOXY-6-POLYPRENYL-1,4-BENZOQUINOL METHYLASE, MITOCHONDRIAL"/>
    <property type="match status" value="1"/>
</dbReference>
<dbReference type="AlphaFoldDB" id="A0A3N4HKB1"/>
<name>A0A3N4HKB1_ASCIM</name>
<dbReference type="Gene3D" id="3.40.50.150">
    <property type="entry name" value="Vaccinia Virus protein VP39"/>
    <property type="match status" value="1"/>
</dbReference>
<keyword evidence="2" id="KW-1185">Reference proteome</keyword>
<dbReference type="OrthoDB" id="2013972at2759"/>
<proteinExistence type="predicted"/>
<reference evidence="1 2" key="1">
    <citation type="journal article" date="2018" name="Nat. Ecol. Evol.">
        <title>Pezizomycetes genomes reveal the molecular basis of ectomycorrhizal truffle lifestyle.</title>
        <authorList>
            <person name="Murat C."/>
            <person name="Payen T."/>
            <person name="Noel B."/>
            <person name="Kuo A."/>
            <person name="Morin E."/>
            <person name="Chen J."/>
            <person name="Kohler A."/>
            <person name="Krizsan K."/>
            <person name="Balestrini R."/>
            <person name="Da Silva C."/>
            <person name="Montanini B."/>
            <person name="Hainaut M."/>
            <person name="Levati E."/>
            <person name="Barry K.W."/>
            <person name="Belfiori B."/>
            <person name="Cichocki N."/>
            <person name="Clum A."/>
            <person name="Dockter R.B."/>
            <person name="Fauchery L."/>
            <person name="Guy J."/>
            <person name="Iotti M."/>
            <person name="Le Tacon F."/>
            <person name="Lindquist E.A."/>
            <person name="Lipzen A."/>
            <person name="Malagnac F."/>
            <person name="Mello A."/>
            <person name="Molinier V."/>
            <person name="Miyauchi S."/>
            <person name="Poulain J."/>
            <person name="Riccioni C."/>
            <person name="Rubini A."/>
            <person name="Sitrit Y."/>
            <person name="Splivallo R."/>
            <person name="Traeger S."/>
            <person name="Wang M."/>
            <person name="Zifcakova L."/>
            <person name="Wipf D."/>
            <person name="Zambonelli A."/>
            <person name="Paolocci F."/>
            <person name="Nowrousian M."/>
            <person name="Ottonello S."/>
            <person name="Baldrian P."/>
            <person name="Spatafora J.W."/>
            <person name="Henrissat B."/>
            <person name="Nagy L.G."/>
            <person name="Aury J.M."/>
            <person name="Wincker P."/>
            <person name="Grigoriev I.V."/>
            <person name="Bonfante P."/>
            <person name="Martin F.M."/>
        </authorList>
    </citation>
    <scope>NUCLEOTIDE SEQUENCE [LARGE SCALE GENOMIC DNA]</scope>
    <source>
        <strain evidence="1 2">RN42</strain>
    </source>
</reference>
<organism evidence="1 2">
    <name type="scientific">Ascobolus immersus RN42</name>
    <dbReference type="NCBI Taxonomy" id="1160509"/>
    <lineage>
        <taxon>Eukaryota</taxon>
        <taxon>Fungi</taxon>
        <taxon>Dikarya</taxon>
        <taxon>Ascomycota</taxon>
        <taxon>Pezizomycotina</taxon>
        <taxon>Pezizomycetes</taxon>
        <taxon>Pezizales</taxon>
        <taxon>Ascobolaceae</taxon>
        <taxon>Ascobolus</taxon>
    </lineage>
</organism>
<sequence>DYSDFSDSDLLALGSRTYHPSYLLPTDQDEEIRLKFAHDIWRDHLGGKPFLSTLPPADGEFKILDLGSGFGHWALEVAALYPDADVLGFDLNAVQIEVDEVPKNVEFAVGDLEEPRWGVGRGFGFVHGRGLGGSIEDWGSVLRRAWRHLTPHGHLELAERALTPTSLDATYKPNTALHTYYTHLTTALQRLNRTVGITEELKNLVLEAGFEDVQEVRGFIPVRVGADMTEMEKFVLFVVLESFEAWGLRAFVEVLGMGVDEARAVCENAAKELREGGVRIGFRTVVVTARKP</sequence>
<dbReference type="Pfam" id="PF13489">
    <property type="entry name" value="Methyltransf_23"/>
    <property type="match status" value="1"/>
</dbReference>
<gene>
    <name evidence="1" type="ORF">BJ508DRAFT_189622</name>
</gene>
<protein>
    <submittedName>
        <fullName evidence="1">S-adenosyl-L-methionine-dependent methyltransferase</fullName>
    </submittedName>
</protein>
<dbReference type="EMBL" id="ML119795">
    <property type="protein sequence ID" value="RPA74259.1"/>
    <property type="molecule type" value="Genomic_DNA"/>
</dbReference>
<dbReference type="GO" id="GO:0008168">
    <property type="term" value="F:methyltransferase activity"/>
    <property type="evidence" value="ECO:0007669"/>
    <property type="project" value="UniProtKB-KW"/>
</dbReference>
<dbReference type="SUPFAM" id="SSF53335">
    <property type="entry name" value="S-adenosyl-L-methionine-dependent methyltransferases"/>
    <property type="match status" value="1"/>
</dbReference>
<dbReference type="GO" id="GO:0032259">
    <property type="term" value="P:methylation"/>
    <property type="evidence" value="ECO:0007669"/>
    <property type="project" value="UniProtKB-KW"/>
</dbReference>
<keyword evidence="1" id="KW-0489">Methyltransferase</keyword>
<dbReference type="Proteomes" id="UP000275078">
    <property type="component" value="Unassembled WGS sequence"/>
</dbReference>